<sequence>MDGPGDCQYYERCLDEQQRTLWSATEGDSRGYADDATWILTSSFVIFTMQSGFGMLEAGSCSPGFEVNIMMKNIVDVVFTALSFYLVGYGIAFGEPSTPFTGVGHMPADGGYGGGGKWIVVQSVHLPTLFRSHKHNDRQRMCGHAPQVHCLHALQMGAHDFAGGAPVHLFGGINGLVATLFLGPRLGRFDGSRPISDFVPSSPASQCLGLLALWWGWIGFNCGSSFGITDQRWVVAIRCAVTTINATVGGGLTSIAYSLWRTKGRLIIPEHCINGILGSLVAITPACASTHTWDAFPIGAVGALVGLGMNTYICHCKVDDPVGAVGVHAGSGTWGLIAVGLFADSNLIGIDIIDGLFRGGGFRLLGLQLLAIVSTIGWSLMWSCSFFYVVGVAFSRDFKNPRVGLRVDRAEEERGADWYLHGIMDTEAHMQDVYEDKAPGDADEDGVDIGQSDPFGLIGNRAIERRLPDELRRSDLYIRTELMPLDVSENDEVFHDAISASSSQAGPTGEEEGALETDDVPELDASWAQKQNEVPSRRLYSGKTPMGLPSTRRLPSRGLSFSMTSNDSHLRSSTTSDNSHVRRSSIASNNPNLRSELMRSHGRRNSAQRKLEIYR</sequence>
<dbReference type="InterPro" id="IPR018047">
    <property type="entry name" value="Ammonium_transpt_CS"/>
</dbReference>
<evidence type="ECO:0000256" key="8">
    <source>
        <dbReference type="SAM" id="MobiDB-lite"/>
    </source>
</evidence>
<accession>K0TAA9</accession>
<feature type="transmembrane region" description="Helical" evidence="9">
    <location>
        <begin position="369"/>
        <end position="394"/>
    </location>
</feature>
<dbReference type="GO" id="GO:0097272">
    <property type="term" value="P:ammonium homeostasis"/>
    <property type="evidence" value="ECO:0007669"/>
    <property type="project" value="TreeGrafter"/>
</dbReference>
<keyword evidence="5 9" id="KW-1133">Transmembrane helix</keyword>
<feature type="domain" description="Ammonium transporter AmtB-like" evidence="10">
    <location>
        <begin position="155"/>
        <end position="424"/>
    </location>
</feature>
<dbReference type="PROSITE" id="PS01219">
    <property type="entry name" value="AMMONIUM_TRANSP"/>
    <property type="match status" value="1"/>
</dbReference>
<dbReference type="Gene3D" id="1.10.3430.10">
    <property type="entry name" value="Ammonium transporter AmtB like domains"/>
    <property type="match status" value="2"/>
</dbReference>
<evidence type="ECO:0000256" key="5">
    <source>
        <dbReference type="ARBA" id="ARBA00022989"/>
    </source>
</evidence>
<dbReference type="Pfam" id="PF00909">
    <property type="entry name" value="Ammonium_transp"/>
    <property type="match status" value="2"/>
</dbReference>
<evidence type="ECO:0000259" key="10">
    <source>
        <dbReference type="Pfam" id="PF00909"/>
    </source>
</evidence>
<dbReference type="PANTHER" id="PTHR11730">
    <property type="entry name" value="AMMONIUM TRANSPORTER"/>
    <property type="match status" value="1"/>
</dbReference>
<keyword evidence="7" id="KW-0924">Ammonia transport</keyword>
<keyword evidence="4 9" id="KW-0812">Transmembrane</keyword>
<evidence type="ECO:0000256" key="2">
    <source>
        <dbReference type="ARBA" id="ARBA00005887"/>
    </source>
</evidence>
<dbReference type="AlphaFoldDB" id="K0TAA9"/>
<name>K0TAA9_THAOC</name>
<gene>
    <name evidence="11" type="ORF">THAOC_02634</name>
</gene>
<dbReference type="SUPFAM" id="SSF111352">
    <property type="entry name" value="Ammonium transporter"/>
    <property type="match status" value="1"/>
</dbReference>
<organism evidence="11 12">
    <name type="scientific">Thalassiosira oceanica</name>
    <name type="common">Marine diatom</name>
    <dbReference type="NCBI Taxonomy" id="159749"/>
    <lineage>
        <taxon>Eukaryota</taxon>
        <taxon>Sar</taxon>
        <taxon>Stramenopiles</taxon>
        <taxon>Ochrophyta</taxon>
        <taxon>Bacillariophyta</taxon>
        <taxon>Coscinodiscophyceae</taxon>
        <taxon>Thalassiosirophycidae</taxon>
        <taxon>Thalassiosirales</taxon>
        <taxon>Thalassiosiraceae</taxon>
        <taxon>Thalassiosira</taxon>
    </lineage>
</organism>
<dbReference type="OrthoDB" id="534912at2759"/>
<evidence type="ECO:0000313" key="12">
    <source>
        <dbReference type="Proteomes" id="UP000266841"/>
    </source>
</evidence>
<comment type="similarity">
    <text evidence="2">Belongs to the ammonia transporter channel (TC 1.A.11.2) family.</text>
</comment>
<feature type="domain" description="Ammonium transporter AmtB-like" evidence="10">
    <location>
        <begin position="38"/>
        <end position="100"/>
    </location>
</feature>
<evidence type="ECO:0000256" key="9">
    <source>
        <dbReference type="SAM" id="Phobius"/>
    </source>
</evidence>
<reference evidence="11 12" key="1">
    <citation type="journal article" date="2012" name="Genome Biol.">
        <title>Genome and low-iron response of an oceanic diatom adapted to chronic iron limitation.</title>
        <authorList>
            <person name="Lommer M."/>
            <person name="Specht M."/>
            <person name="Roy A.S."/>
            <person name="Kraemer L."/>
            <person name="Andreson R."/>
            <person name="Gutowska M.A."/>
            <person name="Wolf J."/>
            <person name="Bergner S.V."/>
            <person name="Schilhabel M.B."/>
            <person name="Klostermeier U.C."/>
            <person name="Beiko R.G."/>
            <person name="Rosenstiel P."/>
            <person name="Hippler M."/>
            <person name="Laroche J."/>
        </authorList>
    </citation>
    <scope>NUCLEOTIDE SEQUENCE [LARGE SCALE GENOMIC DNA]</scope>
    <source>
        <strain evidence="11 12">CCMP1005</strain>
    </source>
</reference>
<comment type="caution">
    <text evidence="11">The sequence shown here is derived from an EMBL/GenBank/DDBJ whole genome shotgun (WGS) entry which is preliminary data.</text>
</comment>
<dbReference type="GO" id="GO:0008519">
    <property type="term" value="F:ammonium channel activity"/>
    <property type="evidence" value="ECO:0007669"/>
    <property type="project" value="InterPro"/>
</dbReference>
<keyword evidence="3" id="KW-0813">Transport</keyword>
<evidence type="ECO:0000256" key="6">
    <source>
        <dbReference type="ARBA" id="ARBA00023136"/>
    </source>
</evidence>
<evidence type="ECO:0000256" key="7">
    <source>
        <dbReference type="ARBA" id="ARBA00023177"/>
    </source>
</evidence>
<dbReference type="InterPro" id="IPR024041">
    <property type="entry name" value="NH4_transpt_AmtB-like_dom"/>
</dbReference>
<feature type="region of interest" description="Disordered" evidence="8">
    <location>
        <begin position="528"/>
        <end position="615"/>
    </location>
</feature>
<keyword evidence="6 9" id="KW-0472">Membrane</keyword>
<evidence type="ECO:0000256" key="1">
    <source>
        <dbReference type="ARBA" id="ARBA00004141"/>
    </source>
</evidence>
<evidence type="ECO:0000313" key="11">
    <source>
        <dbReference type="EMBL" id="EJK75638.1"/>
    </source>
</evidence>
<dbReference type="PANTHER" id="PTHR11730:SF58">
    <property type="entry name" value="AMMONIUM TRANSPORTER"/>
    <property type="match status" value="1"/>
</dbReference>
<dbReference type="InterPro" id="IPR029020">
    <property type="entry name" value="Ammonium/urea_transptr"/>
</dbReference>
<dbReference type="EMBL" id="AGNL01002820">
    <property type="protein sequence ID" value="EJK75638.1"/>
    <property type="molecule type" value="Genomic_DNA"/>
</dbReference>
<evidence type="ECO:0000256" key="4">
    <source>
        <dbReference type="ARBA" id="ARBA00022692"/>
    </source>
</evidence>
<dbReference type="GO" id="GO:0005886">
    <property type="term" value="C:plasma membrane"/>
    <property type="evidence" value="ECO:0007669"/>
    <property type="project" value="TreeGrafter"/>
</dbReference>
<dbReference type="OMA" id="YTEFQTT"/>
<evidence type="ECO:0000256" key="3">
    <source>
        <dbReference type="ARBA" id="ARBA00022448"/>
    </source>
</evidence>
<protein>
    <recommendedName>
        <fullName evidence="10">Ammonium transporter AmtB-like domain-containing protein</fullName>
    </recommendedName>
</protein>
<proteinExistence type="inferred from homology"/>
<feature type="compositionally biased region" description="Polar residues" evidence="8">
    <location>
        <begin position="559"/>
        <end position="578"/>
    </location>
</feature>
<dbReference type="Proteomes" id="UP000266841">
    <property type="component" value="Unassembled WGS sequence"/>
</dbReference>
<dbReference type="eggNOG" id="KOG0682">
    <property type="taxonomic scope" value="Eukaryota"/>
</dbReference>
<comment type="subcellular location">
    <subcellularLocation>
        <location evidence="1">Membrane</location>
        <topology evidence="1">Multi-pass membrane protein</topology>
    </subcellularLocation>
</comment>
<keyword evidence="12" id="KW-1185">Reference proteome</keyword>